<protein>
    <submittedName>
        <fullName evidence="1">EAL domain-containing protein</fullName>
    </submittedName>
</protein>
<evidence type="ECO:0000313" key="2">
    <source>
        <dbReference type="Proteomes" id="UP001497744"/>
    </source>
</evidence>
<organism evidence="1 2">
    <name type="scientific">Babesia caballi</name>
    <dbReference type="NCBI Taxonomy" id="5871"/>
    <lineage>
        <taxon>Eukaryota</taxon>
        <taxon>Sar</taxon>
        <taxon>Alveolata</taxon>
        <taxon>Apicomplexa</taxon>
        <taxon>Aconoidasida</taxon>
        <taxon>Piroplasmida</taxon>
        <taxon>Babesiidae</taxon>
        <taxon>Babesia</taxon>
    </lineage>
</organism>
<dbReference type="Proteomes" id="UP001497744">
    <property type="component" value="Unassembled WGS sequence"/>
</dbReference>
<evidence type="ECO:0000313" key="1">
    <source>
        <dbReference type="EMBL" id="GIX64027.1"/>
    </source>
</evidence>
<comment type="caution">
    <text evidence="1">The sequence shown here is derived from an EMBL/GenBank/DDBJ whole genome shotgun (WGS) entry which is preliminary data.</text>
</comment>
<proteinExistence type="predicted"/>
<dbReference type="RefSeq" id="XP_067716096.1">
    <property type="nucleotide sequence ID" value="XM_067859995.1"/>
</dbReference>
<name>A0AAV4LUW0_BABCB</name>
<reference evidence="1 2" key="1">
    <citation type="submission" date="2021-06" db="EMBL/GenBank/DDBJ databases">
        <title>Genome sequence of Babesia caballi.</title>
        <authorList>
            <person name="Yamagishi J."/>
            <person name="Kidaka T."/>
            <person name="Ochi A."/>
        </authorList>
    </citation>
    <scope>NUCLEOTIDE SEQUENCE [LARGE SCALE GENOMIC DNA]</scope>
    <source>
        <strain evidence="1">USDA-D6B2</strain>
    </source>
</reference>
<dbReference type="EMBL" id="BPLF01000003">
    <property type="protein sequence ID" value="GIX64027.1"/>
    <property type="molecule type" value="Genomic_DNA"/>
</dbReference>
<dbReference type="AlphaFoldDB" id="A0AAV4LUW0"/>
<gene>
    <name evidence="1" type="ORF">BcabD6B2_34620</name>
</gene>
<accession>A0AAV4LUW0</accession>
<keyword evidence="2" id="KW-1185">Reference proteome</keyword>
<sequence>MPRRKNNVAHAVCAKLTFPREDGRLVAVVRLEGRAYAVVCGVGVGRRPPDGGAEPGERVNQAAGFACEVQAARNAHALERLSLLLGLEKRVQSGRLFHAELEEDAAGILEADVLAHALGARSEFVPQVRHFEQLIGSVRLLRLFGEILVVKPSRCPTVCGAPKRRCPR</sequence>
<dbReference type="GeneID" id="94195508"/>